<accession>A0AAV1U251</accession>
<name>A0AAV1U251_9STRA</name>
<evidence type="ECO:0000256" key="1">
    <source>
        <dbReference type="SAM" id="MobiDB-lite"/>
    </source>
</evidence>
<feature type="compositionally biased region" description="Polar residues" evidence="1">
    <location>
        <begin position="37"/>
        <end position="48"/>
    </location>
</feature>
<feature type="region of interest" description="Disordered" evidence="1">
    <location>
        <begin position="1"/>
        <end position="132"/>
    </location>
</feature>
<proteinExistence type="predicted"/>
<dbReference type="EMBL" id="CAKLBY020000119">
    <property type="protein sequence ID" value="CAK7928121.1"/>
    <property type="molecule type" value="Genomic_DNA"/>
</dbReference>
<protein>
    <submittedName>
        <fullName evidence="2">Uncharacterized protein</fullName>
    </submittedName>
</protein>
<feature type="compositionally biased region" description="Polar residues" evidence="1">
    <location>
        <begin position="80"/>
        <end position="94"/>
    </location>
</feature>
<gene>
    <name evidence="2" type="ORF">PM001_LOCUS13271</name>
</gene>
<reference evidence="2" key="1">
    <citation type="submission" date="2024-01" db="EMBL/GenBank/DDBJ databases">
        <authorList>
            <person name="Webb A."/>
        </authorList>
    </citation>
    <scope>NUCLEOTIDE SEQUENCE</scope>
    <source>
        <strain evidence="2">Pm1</strain>
    </source>
</reference>
<sequence>MFLSPDRDLSPGLPDLGGHTSAVPDRPGSPRHLGPTGSPTIPTGSLDRQPTRPSSPSRDSPSRSPDRGWYAPIVPDQHESLSNPRSVGSLSTDAELSDRSSEPFPLPTPPAALDASRSDISAANESRERSAAAVGVTDFVPRVSADDVRLTMATISYLWDREATFCSQADTIHALQQSYRDAVARGDRLQDELDSLYRSAVPFISFVQRRYEWMQGRYVDAVHSLSDCNRALRAYRDQSEEIRRLRTLIRANDEAQGNLDHRWML</sequence>
<dbReference type="Proteomes" id="UP001162060">
    <property type="component" value="Unassembled WGS sequence"/>
</dbReference>
<organism evidence="2 3">
    <name type="scientific">Peronospora matthiolae</name>
    <dbReference type="NCBI Taxonomy" id="2874970"/>
    <lineage>
        <taxon>Eukaryota</taxon>
        <taxon>Sar</taxon>
        <taxon>Stramenopiles</taxon>
        <taxon>Oomycota</taxon>
        <taxon>Peronosporomycetes</taxon>
        <taxon>Peronosporales</taxon>
        <taxon>Peronosporaceae</taxon>
        <taxon>Peronospora</taxon>
    </lineage>
</organism>
<dbReference type="AlphaFoldDB" id="A0AAV1U251"/>
<evidence type="ECO:0000313" key="3">
    <source>
        <dbReference type="Proteomes" id="UP001162060"/>
    </source>
</evidence>
<evidence type="ECO:0000313" key="2">
    <source>
        <dbReference type="EMBL" id="CAK7928121.1"/>
    </source>
</evidence>
<comment type="caution">
    <text evidence="2">The sequence shown here is derived from an EMBL/GenBank/DDBJ whole genome shotgun (WGS) entry which is preliminary data.</text>
</comment>